<keyword evidence="3" id="KW-1185">Reference proteome</keyword>
<dbReference type="EMBL" id="FUXU01000022">
    <property type="protein sequence ID" value="SKA54286.1"/>
    <property type="molecule type" value="Genomic_DNA"/>
</dbReference>
<reference evidence="3" key="1">
    <citation type="submission" date="2017-02" db="EMBL/GenBank/DDBJ databases">
        <authorList>
            <person name="Varghese N."/>
            <person name="Submissions S."/>
        </authorList>
    </citation>
    <scope>NUCLEOTIDE SEQUENCE [LARGE SCALE GENOMIC DNA]</scope>
    <source>
        <strain evidence="3">DSM 22720</strain>
    </source>
</reference>
<dbReference type="InterPro" id="IPR021318">
    <property type="entry name" value="DUF2919"/>
</dbReference>
<evidence type="ECO:0008006" key="4">
    <source>
        <dbReference type="Google" id="ProtNLM"/>
    </source>
</evidence>
<organism evidence="2 3">
    <name type="scientific">Enterovibrio nigricans DSM 22720</name>
    <dbReference type="NCBI Taxonomy" id="1121868"/>
    <lineage>
        <taxon>Bacteria</taxon>
        <taxon>Pseudomonadati</taxon>
        <taxon>Pseudomonadota</taxon>
        <taxon>Gammaproteobacteria</taxon>
        <taxon>Vibrionales</taxon>
        <taxon>Vibrionaceae</taxon>
        <taxon>Enterovibrio</taxon>
    </lineage>
</organism>
<dbReference type="AlphaFoldDB" id="A0A1T4UNS2"/>
<proteinExistence type="predicted"/>
<feature type="transmembrane region" description="Helical" evidence="1">
    <location>
        <begin position="69"/>
        <end position="87"/>
    </location>
</feature>
<keyword evidence="1" id="KW-1133">Transmembrane helix</keyword>
<keyword evidence="1" id="KW-0812">Transmembrane</keyword>
<dbReference type="Proteomes" id="UP000190162">
    <property type="component" value="Unassembled WGS sequence"/>
</dbReference>
<feature type="transmembrane region" description="Helical" evidence="1">
    <location>
        <begin position="30"/>
        <end position="49"/>
    </location>
</feature>
<feature type="transmembrane region" description="Helical" evidence="1">
    <location>
        <begin position="130"/>
        <end position="149"/>
    </location>
</feature>
<evidence type="ECO:0000256" key="1">
    <source>
        <dbReference type="SAM" id="Phobius"/>
    </source>
</evidence>
<gene>
    <name evidence="2" type="ORF">SAMN02745132_02106</name>
</gene>
<feature type="transmembrane region" description="Helical" evidence="1">
    <location>
        <begin position="107"/>
        <end position="124"/>
    </location>
</feature>
<evidence type="ECO:0000313" key="3">
    <source>
        <dbReference type="Proteomes" id="UP000190162"/>
    </source>
</evidence>
<accession>A0A1T4UNS2</accession>
<protein>
    <recommendedName>
        <fullName evidence="4">DUF2919 domain-containing protein</fullName>
    </recommendedName>
</protein>
<dbReference type="Pfam" id="PF11143">
    <property type="entry name" value="DUF2919"/>
    <property type="match status" value="1"/>
</dbReference>
<name>A0A1T4UNS2_9GAMM</name>
<sequence length="167" mass="19315">MSSRQTDSDMKTLYQSPDYYDKHGNAKPNLMFWLSCFYLAKSWLVFVIAGVSREQGQTLLSLFYPHHDALYIGLGIGFPAVVLMLLAGNIHRYPSFLEIIWRKGKSILVGAFVCDLILQIKHLIAQQWAFHWSGALTLLIAIWLVSYLFRSRRIQFLFDAPITREEK</sequence>
<evidence type="ECO:0000313" key="2">
    <source>
        <dbReference type="EMBL" id="SKA54286.1"/>
    </source>
</evidence>
<keyword evidence="1" id="KW-0472">Membrane</keyword>